<name>A0A1B0C4A1_9MUSC</name>
<reference evidence="2" key="2">
    <citation type="submission" date="2020-05" db="UniProtKB">
        <authorList>
            <consortium name="EnsemblMetazoa"/>
        </authorList>
    </citation>
    <scope>IDENTIFICATION</scope>
    <source>
        <strain evidence="2">IAEA</strain>
    </source>
</reference>
<feature type="region of interest" description="Disordered" evidence="1">
    <location>
        <begin position="63"/>
        <end position="96"/>
    </location>
</feature>
<proteinExistence type="predicted"/>
<dbReference type="VEuPathDB" id="VectorBase:GPPI048713"/>
<dbReference type="EnsemblMetazoa" id="GPPI048713-RA">
    <property type="protein sequence ID" value="GPPI048713-PA"/>
    <property type="gene ID" value="GPPI048713"/>
</dbReference>
<evidence type="ECO:0000313" key="3">
    <source>
        <dbReference type="Proteomes" id="UP000092460"/>
    </source>
</evidence>
<evidence type="ECO:0000313" key="2">
    <source>
        <dbReference type="EnsemblMetazoa" id="GPPI048713-PA"/>
    </source>
</evidence>
<reference evidence="3" key="1">
    <citation type="submission" date="2015-01" db="EMBL/GenBank/DDBJ databases">
        <authorList>
            <person name="Aksoy S."/>
            <person name="Warren W."/>
            <person name="Wilson R.K."/>
        </authorList>
    </citation>
    <scope>NUCLEOTIDE SEQUENCE [LARGE SCALE GENOMIC DNA]</scope>
    <source>
        <strain evidence="3">IAEA</strain>
    </source>
</reference>
<keyword evidence="3" id="KW-1185">Reference proteome</keyword>
<evidence type="ECO:0000256" key="1">
    <source>
        <dbReference type="SAM" id="MobiDB-lite"/>
    </source>
</evidence>
<sequence>MSGELFLVEYRMVFQLLKSLVAVKKTAWGCEGGMCVCAKIDAAMSDKTLDECSYLECSSAFDKGKGSTGSEACGPSISTSRTHHTSAIAGPPLTSL</sequence>
<dbReference type="Proteomes" id="UP000092460">
    <property type="component" value="Unassembled WGS sequence"/>
</dbReference>
<accession>A0A1B0C4A1</accession>
<protein>
    <submittedName>
        <fullName evidence="2">Uncharacterized protein</fullName>
    </submittedName>
</protein>
<organism evidence="2 3">
    <name type="scientific">Glossina palpalis gambiensis</name>
    <dbReference type="NCBI Taxonomy" id="67801"/>
    <lineage>
        <taxon>Eukaryota</taxon>
        <taxon>Metazoa</taxon>
        <taxon>Ecdysozoa</taxon>
        <taxon>Arthropoda</taxon>
        <taxon>Hexapoda</taxon>
        <taxon>Insecta</taxon>
        <taxon>Pterygota</taxon>
        <taxon>Neoptera</taxon>
        <taxon>Endopterygota</taxon>
        <taxon>Diptera</taxon>
        <taxon>Brachycera</taxon>
        <taxon>Muscomorpha</taxon>
        <taxon>Hippoboscoidea</taxon>
        <taxon>Glossinidae</taxon>
        <taxon>Glossina</taxon>
    </lineage>
</organism>
<dbReference type="AlphaFoldDB" id="A0A1B0C4A1"/>
<dbReference type="EMBL" id="JXJN01025323">
    <property type="status" value="NOT_ANNOTATED_CDS"/>
    <property type="molecule type" value="Genomic_DNA"/>
</dbReference>